<proteinExistence type="inferred from homology"/>
<evidence type="ECO:0000256" key="2">
    <source>
        <dbReference type="SAM" id="Phobius"/>
    </source>
</evidence>
<sequence>MNRRKNDKTFVLGLGRIIVAIIVLLFLMRTFVADLAIVRGRSMLPGLKASDIVFVFKAAYGLRNPRGGYLLLWSEPEERQLVAAVRPESTAVFIKRVASVLIMDNPEAPLEMEKGYYLLGDNKYESIDSRDFGPVPMNNILGRVFPIPGF</sequence>
<comment type="similarity">
    <text evidence="1">Belongs to the peptidase S26 family.</text>
</comment>
<dbReference type="InterPro" id="IPR036286">
    <property type="entry name" value="LexA/Signal_pep-like_sf"/>
</dbReference>
<dbReference type="Gene3D" id="2.10.109.10">
    <property type="entry name" value="Umud Fragment, subunit A"/>
    <property type="match status" value="1"/>
</dbReference>
<dbReference type="Pfam" id="PF10502">
    <property type="entry name" value="Peptidase_S26"/>
    <property type="match status" value="2"/>
</dbReference>
<feature type="transmembrane region" description="Helical" evidence="2">
    <location>
        <begin position="12"/>
        <end position="32"/>
    </location>
</feature>
<evidence type="ECO:0000313" key="4">
    <source>
        <dbReference type="EMBL" id="MPL65917.1"/>
    </source>
</evidence>
<dbReference type="AlphaFoldDB" id="A0A644THL0"/>
<dbReference type="SUPFAM" id="SSF51306">
    <property type="entry name" value="LexA/Signal peptidase"/>
    <property type="match status" value="1"/>
</dbReference>
<dbReference type="InterPro" id="IPR000223">
    <property type="entry name" value="Pept_S26A_signal_pept_1"/>
</dbReference>
<dbReference type="PANTHER" id="PTHR43390">
    <property type="entry name" value="SIGNAL PEPTIDASE I"/>
    <property type="match status" value="1"/>
</dbReference>
<protein>
    <recommendedName>
        <fullName evidence="3">Peptidase S26 domain-containing protein</fullName>
    </recommendedName>
</protein>
<keyword evidence="2" id="KW-1133">Transmembrane helix</keyword>
<dbReference type="InterPro" id="IPR019533">
    <property type="entry name" value="Peptidase_S26"/>
</dbReference>
<evidence type="ECO:0000259" key="3">
    <source>
        <dbReference type="Pfam" id="PF10502"/>
    </source>
</evidence>
<reference evidence="4" key="1">
    <citation type="submission" date="2019-08" db="EMBL/GenBank/DDBJ databases">
        <authorList>
            <person name="Kucharzyk K."/>
            <person name="Murdoch R.W."/>
            <person name="Higgins S."/>
            <person name="Loffler F."/>
        </authorList>
    </citation>
    <scope>NUCLEOTIDE SEQUENCE</scope>
</reference>
<feature type="domain" description="Peptidase S26" evidence="3">
    <location>
        <begin position="114"/>
        <end position="145"/>
    </location>
</feature>
<accession>A0A644THL0</accession>
<dbReference type="EMBL" id="VSSQ01000030">
    <property type="protein sequence ID" value="MPL65917.1"/>
    <property type="molecule type" value="Genomic_DNA"/>
</dbReference>
<keyword evidence="2" id="KW-0472">Membrane</keyword>
<comment type="caution">
    <text evidence="4">The sequence shown here is derived from an EMBL/GenBank/DDBJ whole genome shotgun (WGS) entry which is preliminary data.</text>
</comment>
<dbReference type="PANTHER" id="PTHR43390:SF1">
    <property type="entry name" value="CHLOROPLAST PROCESSING PEPTIDASE"/>
    <property type="match status" value="1"/>
</dbReference>
<dbReference type="CDD" id="cd06530">
    <property type="entry name" value="S26_SPase_I"/>
    <property type="match status" value="1"/>
</dbReference>
<dbReference type="GO" id="GO:0004252">
    <property type="term" value="F:serine-type endopeptidase activity"/>
    <property type="evidence" value="ECO:0007669"/>
    <property type="project" value="InterPro"/>
</dbReference>
<keyword evidence="2" id="KW-0812">Transmembrane</keyword>
<name>A0A644THL0_9ZZZZ</name>
<dbReference type="GO" id="GO:0006465">
    <property type="term" value="P:signal peptide processing"/>
    <property type="evidence" value="ECO:0007669"/>
    <property type="project" value="InterPro"/>
</dbReference>
<evidence type="ECO:0000256" key="1">
    <source>
        <dbReference type="ARBA" id="ARBA00009370"/>
    </source>
</evidence>
<gene>
    <name evidence="4" type="ORF">SDC9_11582</name>
</gene>
<organism evidence="4">
    <name type="scientific">bioreactor metagenome</name>
    <dbReference type="NCBI Taxonomy" id="1076179"/>
    <lineage>
        <taxon>unclassified sequences</taxon>
        <taxon>metagenomes</taxon>
        <taxon>ecological metagenomes</taxon>
    </lineage>
</organism>
<dbReference type="GO" id="GO:0016020">
    <property type="term" value="C:membrane"/>
    <property type="evidence" value="ECO:0007669"/>
    <property type="project" value="InterPro"/>
</dbReference>
<feature type="domain" description="Peptidase S26" evidence="3">
    <location>
        <begin position="15"/>
        <end position="98"/>
    </location>
</feature>